<organism evidence="1 2">
    <name type="scientific">Pseudomonas phage Bertil</name>
    <dbReference type="NCBI Taxonomy" id="2801385"/>
    <lineage>
        <taxon>Viruses</taxon>
        <taxon>Duplodnaviria</taxon>
        <taxon>Heunggongvirae</taxon>
        <taxon>Uroviricota</taxon>
        <taxon>Caudoviricetes</taxon>
        <taxon>Autographivirales</taxon>
        <taxon>Autoscriptoviridae</taxon>
        <taxon>Bertilvirus</taxon>
        <taxon>Bertilvirus bertil</taxon>
    </lineage>
</organism>
<dbReference type="Proteomes" id="UP000595692">
    <property type="component" value="Segment"/>
</dbReference>
<evidence type="ECO:0000313" key="1">
    <source>
        <dbReference type="EMBL" id="QQO90816.1"/>
    </source>
</evidence>
<protein>
    <submittedName>
        <fullName evidence="1">Putative Rz1-like protein</fullName>
    </submittedName>
</protein>
<name>A0A7T8EQK7_9CAUD</name>
<dbReference type="EMBL" id="MW286266">
    <property type="protein sequence ID" value="QQO90816.1"/>
    <property type="molecule type" value="Genomic_DNA"/>
</dbReference>
<reference evidence="1 2" key="1">
    <citation type="submission" date="2020-11" db="EMBL/GenBank/DDBJ databases">
        <authorList>
            <person name="Joergensen J.B."/>
            <person name="Djurhuus A.M."/>
            <person name="Carstens A.B."/>
            <person name="Kot W."/>
            <person name="Neve H."/>
            <person name="Morris C.E."/>
            <person name="Hansen L.H."/>
        </authorList>
    </citation>
    <scope>NUCLEOTIDE SEQUENCE [LARGE SCALE GENOMIC DNA]</scope>
</reference>
<proteinExistence type="predicted"/>
<evidence type="ECO:0000313" key="2">
    <source>
        <dbReference type="Proteomes" id="UP000595692"/>
    </source>
</evidence>
<sequence>MRFLSSATLLCLCLSLTACASVSAVNDPVPCVHPLVDPRTAGGMAQGLLDYHAALELCNSLNGVQPNGD</sequence>
<dbReference type="PROSITE" id="PS51257">
    <property type="entry name" value="PROKAR_LIPOPROTEIN"/>
    <property type="match status" value="1"/>
</dbReference>
<keyword evidence="2" id="KW-1185">Reference proteome</keyword>
<accession>A0A7T8EQK7</accession>